<dbReference type="AlphaFoldDB" id="A0A2S0M5I2"/>
<name>A0A2S0M5I2_MEGEL</name>
<organism evidence="1 2">
    <name type="scientific">Megasphaera elsdenii</name>
    <dbReference type="NCBI Taxonomy" id="907"/>
    <lineage>
        <taxon>Bacteria</taxon>
        <taxon>Bacillati</taxon>
        <taxon>Bacillota</taxon>
        <taxon>Negativicutes</taxon>
        <taxon>Veillonellales</taxon>
        <taxon>Veillonellaceae</taxon>
        <taxon>Megasphaera</taxon>
    </lineage>
</organism>
<dbReference type="EMBL" id="CP027569">
    <property type="protein sequence ID" value="AVO26708.1"/>
    <property type="molecule type" value="Genomic_DNA"/>
</dbReference>
<evidence type="ECO:0000313" key="2">
    <source>
        <dbReference type="Proteomes" id="UP000238358"/>
    </source>
</evidence>
<protein>
    <submittedName>
        <fullName evidence="1">Uncharacterized protein</fullName>
    </submittedName>
</protein>
<dbReference type="Proteomes" id="UP000238358">
    <property type="component" value="Chromosome"/>
</dbReference>
<sequence length="61" mass="6952">MMYEAMAFKVCPIHIKLSTSNFKLKKALSSCDSAFFCSLERLFLNHRVEIQPLRPVGPPPL</sequence>
<proteinExistence type="predicted"/>
<evidence type="ECO:0000313" key="1">
    <source>
        <dbReference type="EMBL" id="AVO26708.1"/>
    </source>
</evidence>
<accession>A0A2S0M5I2</accession>
<gene>
    <name evidence="1" type="ORF">C6Y28_03240</name>
</gene>
<reference evidence="1 2" key="1">
    <citation type="journal article" date="2018" name="Genome Announc.">
        <title>Complete genomes of two Megasphaera elsdenii strains, NCIMB 702410 and ATCC 25940.</title>
        <authorList>
            <person name="Hatmaker E.A."/>
            <person name="O'Dell K."/>
            <person name="Riley L.A."/>
            <person name="Klingeman D.M."/>
            <person name="Guss A.M."/>
        </authorList>
    </citation>
    <scope>NUCLEOTIDE SEQUENCE [LARGE SCALE GENOMIC DNA]</scope>
    <source>
        <strain evidence="1 2">NCIMB702410</strain>
    </source>
</reference>